<dbReference type="AlphaFoldDB" id="A0A852SMD7"/>
<keyword evidence="3" id="KW-1185">Reference proteome</keyword>
<name>A0A852SMD7_9MICO</name>
<evidence type="ECO:0000313" key="2">
    <source>
        <dbReference type="EMBL" id="NYD69857.1"/>
    </source>
</evidence>
<evidence type="ECO:0000256" key="1">
    <source>
        <dbReference type="SAM" id="MobiDB-lite"/>
    </source>
</evidence>
<dbReference type="RefSeq" id="WP_179547111.1">
    <property type="nucleotide sequence ID" value="NZ_BSEW01000001.1"/>
</dbReference>
<evidence type="ECO:0000313" key="3">
    <source>
        <dbReference type="Proteomes" id="UP000549913"/>
    </source>
</evidence>
<proteinExistence type="predicted"/>
<reference evidence="2 3" key="1">
    <citation type="submission" date="2020-07" db="EMBL/GenBank/DDBJ databases">
        <title>Sequencing the genomes of 1000 actinobacteria strains.</title>
        <authorList>
            <person name="Klenk H.-P."/>
        </authorList>
    </citation>
    <scope>NUCLEOTIDE SEQUENCE [LARGE SCALE GENOMIC DNA]</scope>
    <source>
        <strain evidence="2 3">DSM 26474</strain>
    </source>
</reference>
<feature type="region of interest" description="Disordered" evidence="1">
    <location>
        <begin position="1"/>
        <end position="21"/>
    </location>
</feature>
<sequence length="54" mass="5408">MVTLGLTSPTAASSSAAPASLGTARCEHCGDVVEHGGSFCSDDHAAAWLETPFS</sequence>
<accession>A0A852SMD7</accession>
<organism evidence="2 3">
    <name type="scientific">Herbiconiux flava</name>
    <dbReference type="NCBI Taxonomy" id="881268"/>
    <lineage>
        <taxon>Bacteria</taxon>
        <taxon>Bacillati</taxon>
        <taxon>Actinomycetota</taxon>
        <taxon>Actinomycetes</taxon>
        <taxon>Micrococcales</taxon>
        <taxon>Microbacteriaceae</taxon>
        <taxon>Herbiconiux</taxon>
    </lineage>
</organism>
<gene>
    <name evidence="2" type="ORF">BJ984_001015</name>
</gene>
<protein>
    <submittedName>
        <fullName evidence="2">Uncharacterized protein</fullName>
    </submittedName>
</protein>
<dbReference type="EMBL" id="JACCBM010000001">
    <property type="protein sequence ID" value="NYD69857.1"/>
    <property type="molecule type" value="Genomic_DNA"/>
</dbReference>
<comment type="caution">
    <text evidence="2">The sequence shown here is derived from an EMBL/GenBank/DDBJ whole genome shotgun (WGS) entry which is preliminary data.</text>
</comment>
<dbReference type="Proteomes" id="UP000549913">
    <property type="component" value="Unassembled WGS sequence"/>
</dbReference>